<evidence type="ECO:0000256" key="6">
    <source>
        <dbReference type="ARBA" id="ARBA00023136"/>
    </source>
</evidence>
<keyword evidence="5" id="KW-1133">Transmembrane helix</keyword>
<evidence type="ECO:0000313" key="9">
    <source>
        <dbReference type="Proteomes" id="UP000283855"/>
    </source>
</evidence>
<dbReference type="PANTHER" id="PTHR40074">
    <property type="entry name" value="O-ACETYLTRANSFERASE WECH"/>
    <property type="match status" value="1"/>
</dbReference>
<comment type="caution">
    <text evidence="8">The sequence shown here is derived from an EMBL/GenBank/DDBJ whole genome shotgun (WGS) entry which is preliminary data.</text>
</comment>
<reference evidence="8 9" key="1">
    <citation type="submission" date="2018-08" db="EMBL/GenBank/DDBJ databases">
        <title>A genome reference for cultivated species of the human gut microbiota.</title>
        <authorList>
            <person name="Zou Y."/>
            <person name="Xue W."/>
            <person name="Luo G."/>
        </authorList>
    </citation>
    <scope>NUCLEOTIDE SEQUENCE [LARGE SCALE GENOMIC DNA]</scope>
    <source>
        <strain evidence="8 9">AM42-38</strain>
    </source>
</reference>
<name>A0A413SWU9_9BACT</name>
<feature type="domain" description="Acyltransferase 3" evidence="7">
    <location>
        <begin position="11"/>
        <end position="343"/>
    </location>
</feature>
<proteinExistence type="inferred from homology"/>
<keyword evidence="6" id="KW-0472">Membrane</keyword>
<dbReference type="GO" id="GO:0009246">
    <property type="term" value="P:enterobacterial common antigen biosynthetic process"/>
    <property type="evidence" value="ECO:0007669"/>
    <property type="project" value="TreeGrafter"/>
</dbReference>
<protein>
    <submittedName>
        <fullName evidence="8">Acyltransferase</fullName>
    </submittedName>
</protein>
<evidence type="ECO:0000256" key="3">
    <source>
        <dbReference type="ARBA" id="ARBA00022475"/>
    </source>
</evidence>
<dbReference type="GeneID" id="78406272"/>
<dbReference type="RefSeq" id="WP_008143349.1">
    <property type="nucleotide sequence ID" value="NZ_CABJGD010000032.1"/>
</dbReference>
<dbReference type="Pfam" id="PF01757">
    <property type="entry name" value="Acyl_transf_3"/>
    <property type="match status" value="1"/>
</dbReference>
<evidence type="ECO:0000259" key="7">
    <source>
        <dbReference type="Pfam" id="PF01757"/>
    </source>
</evidence>
<accession>A0A413SWU9</accession>
<sequence>MIHRNITNYQYELDILRALACFLVIWQHVTECYYIQPDFTINNSPDITMIGWINSLTPIEVPLFVMISGYFLLPMKSDLTQFFRKRALRVVYPFVIWCIVYAIYYYFKRNDTIQDVINNILHIPVNFGTEVGHLWFIYMILGLYILTPVISPWLEQCSKKQLQGYLCLWGFTNCIPYIHLVFPAILGECFWNPSPMLYYFTGFAGYYILGFYIRRYNSLSSRTSLILIVTGYLFTAFFYQYRINVATSVSELELGWRFCAINISLMAFGVFSLIKNIHWKQNGLTAGFIKDLSRKSYAVYFIHLIIVQYLHPAISQTDLPIYINIPLITTICFICSYLIISLLYLIPGINKYIG</sequence>
<dbReference type="InterPro" id="IPR002656">
    <property type="entry name" value="Acyl_transf_3_dom"/>
</dbReference>
<comment type="similarity">
    <text evidence="2">Belongs to the acyltransferase 3 family.</text>
</comment>
<dbReference type="PANTHER" id="PTHR40074:SF2">
    <property type="entry name" value="O-ACETYLTRANSFERASE WECH"/>
    <property type="match status" value="1"/>
</dbReference>
<evidence type="ECO:0000256" key="1">
    <source>
        <dbReference type="ARBA" id="ARBA00004651"/>
    </source>
</evidence>
<comment type="subcellular location">
    <subcellularLocation>
        <location evidence="1">Cell membrane</location>
        <topology evidence="1">Multi-pass membrane protein</topology>
    </subcellularLocation>
</comment>
<evidence type="ECO:0000256" key="4">
    <source>
        <dbReference type="ARBA" id="ARBA00022692"/>
    </source>
</evidence>
<dbReference type="Proteomes" id="UP000283855">
    <property type="component" value="Unassembled WGS sequence"/>
</dbReference>
<keyword evidence="3" id="KW-1003">Cell membrane</keyword>
<dbReference type="GO" id="GO:0005886">
    <property type="term" value="C:plasma membrane"/>
    <property type="evidence" value="ECO:0007669"/>
    <property type="project" value="UniProtKB-SubCell"/>
</dbReference>
<keyword evidence="8" id="KW-0808">Transferase</keyword>
<dbReference type="EMBL" id="QSFT01000032">
    <property type="protein sequence ID" value="RHA73677.1"/>
    <property type="molecule type" value="Genomic_DNA"/>
</dbReference>
<evidence type="ECO:0000313" key="8">
    <source>
        <dbReference type="EMBL" id="RHA73677.1"/>
    </source>
</evidence>
<gene>
    <name evidence="8" type="ORF">DW921_12335</name>
</gene>
<dbReference type="AlphaFoldDB" id="A0A413SWU9"/>
<organism evidence="8 9">
    <name type="scientific">Phocaeicola coprophilus</name>
    <dbReference type="NCBI Taxonomy" id="387090"/>
    <lineage>
        <taxon>Bacteria</taxon>
        <taxon>Pseudomonadati</taxon>
        <taxon>Bacteroidota</taxon>
        <taxon>Bacteroidia</taxon>
        <taxon>Bacteroidales</taxon>
        <taxon>Bacteroidaceae</taxon>
        <taxon>Phocaeicola</taxon>
    </lineage>
</organism>
<dbReference type="GO" id="GO:0016413">
    <property type="term" value="F:O-acetyltransferase activity"/>
    <property type="evidence" value="ECO:0007669"/>
    <property type="project" value="TreeGrafter"/>
</dbReference>
<evidence type="ECO:0000256" key="2">
    <source>
        <dbReference type="ARBA" id="ARBA00007400"/>
    </source>
</evidence>
<keyword evidence="8" id="KW-0012">Acyltransferase</keyword>
<keyword evidence="4" id="KW-0812">Transmembrane</keyword>
<evidence type="ECO:0000256" key="5">
    <source>
        <dbReference type="ARBA" id="ARBA00022989"/>
    </source>
</evidence>